<evidence type="ECO:0008006" key="4">
    <source>
        <dbReference type="Google" id="ProtNLM"/>
    </source>
</evidence>
<evidence type="ECO:0000256" key="1">
    <source>
        <dbReference type="SAM" id="MobiDB-lite"/>
    </source>
</evidence>
<protein>
    <recommendedName>
        <fullName evidence="4">DNA-binding protein</fullName>
    </recommendedName>
</protein>
<dbReference type="EMBL" id="BMVO01000009">
    <property type="protein sequence ID" value="GHB07245.1"/>
    <property type="molecule type" value="Genomic_DNA"/>
</dbReference>
<reference evidence="3" key="1">
    <citation type="journal article" date="2019" name="Int. J. Syst. Evol. Microbiol.">
        <title>The Global Catalogue of Microorganisms (GCM) 10K type strain sequencing project: providing services to taxonomists for standard genome sequencing and annotation.</title>
        <authorList>
            <consortium name="The Broad Institute Genomics Platform"/>
            <consortium name="The Broad Institute Genome Sequencing Center for Infectious Disease"/>
            <person name="Wu L."/>
            <person name="Ma J."/>
        </authorList>
    </citation>
    <scope>NUCLEOTIDE SEQUENCE [LARGE SCALE GENOMIC DNA]</scope>
    <source>
        <strain evidence="3">JCM 4737</strain>
    </source>
</reference>
<evidence type="ECO:0000313" key="2">
    <source>
        <dbReference type="EMBL" id="GHB07245.1"/>
    </source>
</evidence>
<feature type="region of interest" description="Disordered" evidence="1">
    <location>
        <begin position="1"/>
        <end position="31"/>
    </location>
</feature>
<proteinExistence type="predicted"/>
<dbReference type="RefSeq" id="WP_189715398.1">
    <property type="nucleotide sequence ID" value="NZ_BMVO01000009.1"/>
</dbReference>
<sequence length="316" mass="34090">MDVQHLSAPSRASSGVPRATARSGSGVVHANTRHTSRYTVVGNHLTQHRELTLVAIGLAAHIQSLPAGARIGIKCLADRFPESEARIAAALRELEAHGYLERTRERLPNGRIVTRTVSYNQPEPSRPARAPMPERRRPAPRPAPADVHPVPAEAAPASVPEPVVPPAPAPEAPPAPDPAPQPRRVPPPLPQPRTKDPARHRVAATLLADLRRDDPRVLLAERDVHRLAPAVAAWLERGATPDAVRATLAANLPEQPIHLAALLAHRLTALMPPPLPPAPKMVRPDPFQTCEDCDRAFRAPEPGRCRDCRPGLPEAA</sequence>
<keyword evidence="3" id="KW-1185">Reference proteome</keyword>
<organism evidence="2 3">
    <name type="scientific">Streptomyces chryseus</name>
    <dbReference type="NCBI Taxonomy" id="68186"/>
    <lineage>
        <taxon>Bacteria</taxon>
        <taxon>Bacillati</taxon>
        <taxon>Actinomycetota</taxon>
        <taxon>Actinomycetes</taxon>
        <taxon>Kitasatosporales</taxon>
        <taxon>Streptomycetaceae</taxon>
        <taxon>Streptomyces</taxon>
    </lineage>
</organism>
<dbReference type="Proteomes" id="UP000599437">
    <property type="component" value="Unassembled WGS sequence"/>
</dbReference>
<name>A0ABQ3DLU6_9ACTN</name>
<comment type="caution">
    <text evidence="2">The sequence shown here is derived from an EMBL/GenBank/DDBJ whole genome shotgun (WGS) entry which is preliminary data.</text>
</comment>
<feature type="compositionally biased region" description="Pro residues" evidence="1">
    <location>
        <begin position="162"/>
        <end position="191"/>
    </location>
</feature>
<feature type="region of interest" description="Disordered" evidence="1">
    <location>
        <begin position="111"/>
        <end position="198"/>
    </location>
</feature>
<accession>A0ABQ3DLU6</accession>
<feature type="compositionally biased region" description="Low complexity" evidence="1">
    <location>
        <begin position="144"/>
        <end position="161"/>
    </location>
</feature>
<evidence type="ECO:0000313" key="3">
    <source>
        <dbReference type="Proteomes" id="UP000599437"/>
    </source>
</evidence>
<gene>
    <name evidence="2" type="ORF">GCM10010346_33130</name>
</gene>